<dbReference type="InParanoid" id="A0A369JQV9"/>
<protein>
    <submittedName>
        <fullName evidence="2">Uncharacterized protein</fullName>
    </submittedName>
</protein>
<evidence type="ECO:0000256" key="1">
    <source>
        <dbReference type="SAM" id="MobiDB-lite"/>
    </source>
</evidence>
<accession>A0A369JQV9</accession>
<comment type="caution">
    <text evidence="2">The sequence shown here is derived from an EMBL/GenBank/DDBJ whole genome shotgun (WGS) entry which is preliminary data.</text>
</comment>
<sequence>MTSSTKAMPTADTLNVGGRIIWSELPDELPELEAVPPTPTPTTTQRPTPKSKLILDTSFQYSTATKGSPKIVTPGDTLHTGRIIWSELPDELPELAEVLSKSAHIVPLEGLQSDDEGSAGLAHNRITVQDEDDETDGESGCTTDSDIEVPELDSGDSELDTDTDEGDEAADQDTLAVRHP</sequence>
<dbReference type="Proteomes" id="UP000076154">
    <property type="component" value="Unassembled WGS sequence"/>
</dbReference>
<feature type="region of interest" description="Disordered" evidence="1">
    <location>
        <begin position="111"/>
        <end position="180"/>
    </location>
</feature>
<evidence type="ECO:0000313" key="3">
    <source>
        <dbReference type="Proteomes" id="UP000076154"/>
    </source>
</evidence>
<gene>
    <name evidence="2" type="ORF">Hypma_008242</name>
</gene>
<keyword evidence="3" id="KW-1185">Reference proteome</keyword>
<dbReference type="EMBL" id="LUEZ02000042">
    <property type="protein sequence ID" value="RDB24651.1"/>
    <property type="molecule type" value="Genomic_DNA"/>
</dbReference>
<name>A0A369JQV9_HYPMA</name>
<dbReference type="AlphaFoldDB" id="A0A369JQV9"/>
<reference evidence="2" key="1">
    <citation type="submission" date="2018-04" db="EMBL/GenBank/DDBJ databases">
        <title>Whole genome sequencing of Hypsizygus marmoreus.</title>
        <authorList>
            <person name="Choi I.-G."/>
            <person name="Min B."/>
            <person name="Kim J.-G."/>
            <person name="Kim S."/>
            <person name="Oh Y.-L."/>
            <person name="Kong W.-S."/>
            <person name="Park H."/>
            <person name="Jeong J."/>
            <person name="Song E.-S."/>
        </authorList>
    </citation>
    <scope>NUCLEOTIDE SEQUENCE [LARGE SCALE GENOMIC DNA]</scope>
    <source>
        <strain evidence="2">51987-8</strain>
    </source>
</reference>
<organism evidence="2 3">
    <name type="scientific">Hypsizygus marmoreus</name>
    <name type="common">White beech mushroom</name>
    <name type="synonym">Agaricus marmoreus</name>
    <dbReference type="NCBI Taxonomy" id="39966"/>
    <lineage>
        <taxon>Eukaryota</taxon>
        <taxon>Fungi</taxon>
        <taxon>Dikarya</taxon>
        <taxon>Basidiomycota</taxon>
        <taxon>Agaricomycotina</taxon>
        <taxon>Agaricomycetes</taxon>
        <taxon>Agaricomycetidae</taxon>
        <taxon>Agaricales</taxon>
        <taxon>Tricholomatineae</taxon>
        <taxon>Lyophyllaceae</taxon>
        <taxon>Hypsizygus</taxon>
    </lineage>
</organism>
<feature type="compositionally biased region" description="Acidic residues" evidence="1">
    <location>
        <begin position="145"/>
        <end position="171"/>
    </location>
</feature>
<proteinExistence type="predicted"/>
<evidence type="ECO:0000313" key="2">
    <source>
        <dbReference type="EMBL" id="RDB24651.1"/>
    </source>
</evidence>